<evidence type="ECO:0008006" key="3">
    <source>
        <dbReference type="Google" id="ProtNLM"/>
    </source>
</evidence>
<comment type="caution">
    <text evidence="1">The sequence shown here is derived from an EMBL/GenBank/DDBJ whole genome shotgun (WGS) entry which is preliminary data.</text>
</comment>
<dbReference type="Proteomes" id="UP000023152">
    <property type="component" value="Unassembled WGS sequence"/>
</dbReference>
<protein>
    <recommendedName>
        <fullName evidence="3">UspA domain-containing protein</fullName>
    </recommendedName>
</protein>
<keyword evidence="2" id="KW-1185">Reference proteome</keyword>
<evidence type="ECO:0000313" key="1">
    <source>
        <dbReference type="EMBL" id="ETO06104.1"/>
    </source>
</evidence>
<organism evidence="1 2">
    <name type="scientific">Reticulomyxa filosa</name>
    <dbReference type="NCBI Taxonomy" id="46433"/>
    <lineage>
        <taxon>Eukaryota</taxon>
        <taxon>Sar</taxon>
        <taxon>Rhizaria</taxon>
        <taxon>Retaria</taxon>
        <taxon>Foraminifera</taxon>
        <taxon>Monothalamids</taxon>
        <taxon>Reticulomyxidae</taxon>
        <taxon>Reticulomyxa</taxon>
    </lineage>
</organism>
<sequence length="155" mass="18323">MRKCLSCGVYYYTFVELSNKVRSSFLFYFLSFVEFFERQHYIFKKLFFFCLNYLSKHGNKTRKNNVNTFSFFKFIARNKINKNMSNPTENDGKQPVEAEDLYSIKISMNVKEVVKEVSAHKGRTIMIALDGTEYSEKAAKWVHDNLAKKEDFIVL</sequence>
<dbReference type="EMBL" id="ASPP01027490">
    <property type="protein sequence ID" value="ETO06104.1"/>
    <property type="molecule type" value="Genomic_DNA"/>
</dbReference>
<reference evidence="1 2" key="1">
    <citation type="journal article" date="2013" name="Curr. Biol.">
        <title>The Genome of the Foraminiferan Reticulomyxa filosa.</title>
        <authorList>
            <person name="Glockner G."/>
            <person name="Hulsmann N."/>
            <person name="Schleicher M."/>
            <person name="Noegel A.A."/>
            <person name="Eichinger L."/>
            <person name="Gallinger C."/>
            <person name="Pawlowski J."/>
            <person name="Sierra R."/>
            <person name="Euteneuer U."/>
            <person name="Pillet L."/>
            <person name="Moustafa A."/>
            <person name="Platzer M."/>
            <person name="Groth M."/>
            <person name="Szafranski K."/>
            <person name="Schliwa M."/>
        </authorList>
    </citation>
    <scope>NUCLEOTIDE SEQUENCE [LARGE SCALE GENOMIC DNA]</scope>
</reference>
<dbReference type="AlphaFoldDB" id="X6LWV1"/>
<evidence type="ECO:0000313" key="2">
    <source>
        <dbReference type="Proteomes" id="UP000023152"/>
    </source>
</evidence>
<proteinExistence type="predicted"/>
<accession>X6LWV1</accession>
<dbReference type="OrthoDB" id="843225at2759"/>
<name>X6LWV1_RETFI</name>
<feature type="non-terminal residue" evidence="1">
    <location>
        <position position="155"/>
    </location>
</feature>
<gene>
    <name evidence="1" type="ORF">RFI_31288</name>
</gene>